<evidence type="ECO:0000313" key="2">
    <source>
        <dbReference type="EMBL" id="CAI8008828.1"/>
    </source>
</evidence>
<dbReference type="Proteomes" id="UP001174909">
    <property type="component" value="Unassembled WGS sequence"/>
</dbReference>
<proteinExistence type="predicted"/>
<dbReference type="Pfam" id="PF00496">
    <property type="entry name" value="SBP_bac_5"/>
    <property type="match status" value="1"/>
</dbReference>
<name>A0AA35W5E4_GEOBA</name>
<organism evidence="2 3">
    <name type="scientific">Geodia barretti</name>
    <name type="common">Barrett's horny sponge</name>
    <dbReference type="NCBI Taxonomy" id="519541"/>
    <lineage>
        <taxon>Eukaryota</taxon>
        <taxon>Metazoa</taxon>
        <taxon>Porifera</taxon>
        <taxon>Demospongiae</taxon>
        <taxon>Heteroscleromorpha</taxon>
        <taxon>Tetractinellida</taxon>
        <taxon>Astrophorina</taxon>
        <taxon>Geodiidae</taxon>
        <taxon>Geodia</taxon>
    </lineage>
</organism>
<evidence type="ECO:0000313" key="3">
    <source>
        <dbReference type="Proteomes" id="UP001174909"/>
    </source>
</evidence>
<keyword evidence="3" id="KW-1185">Reference proteome</keyword>
<reference evidence="2" key="1">
    <citation type="submission" date="2023-03" db="EMBL/GenBank/DDBJ databases">
        <authorList>
            <person name="Steffen K."/>
            <person name="Cardenas P."/>
        </authorList>
    </citation>
    <scope>NUCLEOTIDE SEQUENCE</scope>
</reference>
<gene>
    <name evidence="2" type="ORF">GBAR_LOCUS6012</name>
</gene>
<dbReference type="Gene3D" id="3.10.105.10">
    <property type="entry name" value="Dipeptide-binding Protein, Domain 3"/>
    <property type="match status" value="1"/>
</dbReference>
<sequence>MLITQYHPILGIWNDKWEEDWEEYYGYDPEAARELMAQAGYSPENPMPFTSYNYFSADEPETAVMLEALINYWEPVGIDVTLLDSEWGSVRKNYRERTDFIKKGGWGNVITMRALTTHLRNSSSAGGTGGAYHSEVIERNYAAFQALGTVDWDVN</sequence>
<dbReference type="InterPro" id="IPR000914">
    <property type="entry name" value="SBP_5_dom"/>
</dbReference>
<evidence type="ECO:0000259" key="1">
    <source>
        <dbReference type="Pfam" id="PF00496"/>
    </source>
</evidence>
<dbReference type="EMBL" id="CASHTH010000901">
    <property type="protein sequence ID" value="CAI8008828.1"/>
    <property type="molecule type" value="Genomic_DNA"/>
</dbReference>
<protein>
    <recommendedName>
        <fullName evidence="1">Solute-binding protein family 5 domain-containing protein</fullName>
    </recommendedName>
</protein>
<feature type="domain" description="Solute-binding protein family 5" evidence="1">
    <location>
        <begin position="16"/>
        <end position="109"/>
    </location>
</feature>
<dbReference type="SUPFAM" id="SSF53850">
    <property type="entry name" value="Periplasmic binding protein-like II"/>
    <property type="match status" value="1"/>
</dbReference>
<accession>A0AA35W5E4</accession>
<dbReference type="AlphaFoldDB" id="A0AA35W5E4"/>
<comment type="caution">
    <text evidence="2">The sequence shown here is derived from an EMBL/GenBank/DDBJ whole genome shotgun (WGS) entry which is preliminary data.</text>
</comment>